<evidence type="ECO:0000313" key="3">
    <source>
        <dbReference type="Proteomes" id="UP000292702"/>
    </source>
</evidence>
<keyword evidence="3" id="KW-1185">Reference proteome</keyword>
<gene>
    <name evidence="2" type="ORF">EIP91_002204</name>
</gene>
<evidence type="ECO:0000313" key="2">
    <source>
        <dbReference type="EMBL" id="TCD65811.1"/>
    </source>
</evidence>
<dbReference type="EMBL" id="RWJN01000163">
    <property type="protein sequence ID" value="TCD65811.1"/>
    <property type="molecule type" value="Genomic_DNA"/>
</dbReference>
<name>A0A4R0RCQ4_9APHY</name>
<accession>A0A4R0RCQ4</accession>
<dbReference type="AlphaFoldDB" id="A0A4R0RCQ4"/>
<organism evidence="2 3">
    <name type="scientific">Steccherinum ochraceum</name>
    <dbReference type="NCBI Taxonomy" id="92696"/>
    <lineage>
        <taxon>Eukaryota</taxon>
        <taxon>Fungi</taxon>
        <taxon>Dikarya</taxon>
        <taxon>Basidiomycota</taxon>
        <taxon>Agaricomycotina</taxon>
        <taxon>Agaricomycetes</taxon>
        <taxon>Polyporales</taxon>
        <taxon>Steccherinaceae</taxon>
        <taxon>Steccherinum</taxon>
    </lineage>
</organism>
<protein>
    <submittedName>
        <fullName evidence="2">Uncharacterized protein</fullName>
    </submittedName>
</protein>
<dbReference type="Proteomes" id="UP000292702">
    <property type="component" value="Unassembled WGS sequence"/>
</dbReference>
<feature type="region of interest" description="Disordered" evidence="1">
    <location>
        <begin position="189"/>
        <end position="220"/>
    </location>
</feature>
<evidence type="ECO:0000256" key="1">
    <source>
        <dbReference type="SAM" id="MobiDB-lite"/>
    </source>
</evidence>
<comment type="caution">
    <text evidence="2">The sequence shown here is derived from an EMBL/GenBank/DDBJ whole genome shotgun (WGS) entry which is preliminary data.</text>
</comment>
<reference evidence="2 3" key="1">
    <citation type="submission" date="2018-11" db="EMBL/GenBank/DDBJ databases">
        <title>Genome assembly of Steccherinum ochraceum LE-BIN_3174, the white-rot fungus of the Steccherinaceae family (The Residual Polyporoid clade, Polyporales, Basidiomycota).</title>
        <authorList>
            <person name="Fedorova T.V."/>
            <person name="Glazunova O.A."/>
            <person name="Landesman E.O."/>
            <person name="Moiseenko K.V."/>
            <person name="Psurtseva N.V."/>
            <person name="Savinova O.S."/>
            <person name="Shakhova N.V."/>
            <person name="Tyazhelova T.V."/>
            <person name="Vasina D.V."/>
        </authorList>
    </citation>
    <scope>NUCLEOTIDE SEQUENCE [LARGE SCALE GENOMIC DNA]</scope>
    <source>
        <strain evidence="2 3">LE-BIN_3174</strain>
    </source>
</reference>
<sequence>MASLVAGSTSSPQAAELPEPVESFEQPELFFHSHPHSILSAENFLVALFGPTYTTPNPIPANIFYMIQSWWKFSAEIRHRRRKTRQTILKLCLSAADLAEREAEKENMDDVDIYSLTWLQTRQDKLEEDEGWLNDLYLASRYHLWRWTSYAVKVSGLENELGLVLDDGAGNDLKDADIDSLFSRMESQELNPDVPDENVAKPGSPTTASQGKRSCPRRRNDPDVLVPHFPSFLDLLRTLESLPDGRRHEAEDIDLVPDLMADLMNAAVKRQVKRELGIFDEKISIHTASESDEEDFVPVITTEDETSG</sequence>
<proteinExistence type="predicted"/>